<evidence type="ECO:0000259" key="2">
    <source>
        <dbReference type="PROSITE" id="PS50020"/>
    </source>
</evidence>
<dbReference type="EMBL" id="CP111028">
    <property type="protein sequence ID" value="WAR31347.1"/>
    <property type="molecule type" value="Genomic_DNA"/>
</dbReference>
<dbReference type="PANTHER" id="PTHR16161:SF0">
    <property type="entry name" value="TRANSCRIPTIONAL PROTEIN SWT1"/>
    <property type="match status" value="1"/>
</dbReference>
<dbReference type="Gene3D" id="3.40.50.1010">
    <property type="entry name" value="5'-nuclease"/>
    <property type="match status" value="1"/>
</dbReference>
<feature type="region of interest" description="Disordered" evidence="1">
    <location>
        <begin position="67"/>
        <end position="216"/>
    </location>
</feature>
<feature type="compositionally biased region" description="Low complexity" evidence="1">
    <location>
        <begin position="835"/>
        <end position="850"/>
    </location>
</feature>
<feature type="region of interest" description="Disordered" evidence="1">
    <location>
        <begin position="300"/>
        <end position="325"/>
    </location>
</feature>
<evidence type="ECO:0000256" key="1">
    <source>
        <dbReference type="SAM" id="MobiDB-lite"/>
    </source>
</evidence>
<dbReference type="CDD" id="cd00201">
    <property type="entry name" value="WW"/>
    <property type="match status" value="1"/>
</dbReference>
<feature type="region of interest" description="Disordered" evidence="1">
    <location>
        <begin position="835"/>
        <end position="854"/>
    </location>
</feature>
<dbReference type="SUPFAM" id="SSF51045">
    <property type="entry name" value="WW domain"/>
    <property type="match status" value="1"/>
</dbReference>
<accession>A0ABY7GDB2</accession>
<dbReference type="InterPro" id="IPR002716">
    <property type="entry name" value="PIN_dom"/>
</dbReference>
<dbReference type="PANTHER" id="PTHR16161">
    <property type="entry name" value="TRANSCRIPTIONAL PROTEIN SWT1"/>
    <property type="match status" value="1"/>
</dbReference>
<feature type="domain" description="WW" evidence="2">
    <location>
        <begin position="6"/>
        <end position="41"/>
    </location>
</feature>
<feature type="compositionally biased region" description="Polar residues" evidence="1">
    <location>
        <begin position="103"/>
        <end position="117"/>
    </location>
</feature>
<feature type="compositionally biased region" description="Basic and acidic residues" evidence="1">
    <location>
        <begin position="432"/>
        <end position="444"/>
    </location>
</feature>
<dbReference type="InterPro" id="IPR036020">
    <property type="entry name" value="WW_dom_sf"/>
</dbReference>
<evidence type="ECO:0000313" key="3">
    <source>
        <dbReference type="EMBL" id="WAR31347.1"/>
    </source>
</evidence>
<feature type="compositionally biased region" description="Basic and acidic residues" evidence="1">
    <location>
        <begin position="313"/>
        <end position="325"/>
    </location>
</feature>
<feature type="compositionally biased region" description="Basic and acidic residues" evidence="1">
    <location>
        <begin position="197"/>
        <end position="208"/>
    </location>
</feature>
<dbReference type="InterPro" id="IPR052626">
    <property type="entry name" value="SWT1_Regulator"/>
</dbReference>
<dbReference type="Proteomes" id="UP001164746">
    <property type="component" value="Chromosome 17"/>
</dbReference>
<feature type="compositionally biased region" description="Polar residues" evidence="1">
    <location>
        <begin position="164"/>
        <end position="174"/>
    </location>
</feature>
<dbReference type="SUPFAM" id="SSF88723">
    <property type="entry name" value="PIN domain-like"/>
    <property type="match status" value="1"/>
</dbReference>
<dbReference type="InterPro" id="IPR029060">
    <property type="entry name" value="PIN-like_dom_sf"/>
</dbReference>
<feature type="compositionally biased region" description="Basic and acidic residues" evidence="1">
    <location>
        <begin position="91"/>
        <end position="102"/>
    </location>
</feature>
<proteinExistence type="predicted"/>
<feature type="region of interest" description="Disordered" evidence="1">
    <location>
        <begin position="229"/>
        <end position="253"/>
    </location>
</feature>
<name>A0ABY7GDB2_MYAAR</name>
<feature type="region of interest" description="Disordered" evidence="1">
    <location>
        <begin position="432"/>
        <end position="482"/>
    </location>
</feature>
<evidence type="ECO:0000313" key="4">
    <source>
        <dbReference type="Proteomes" id="UP001164746"/>
    </source>
</evidence>
<sequence>MAEEKVQLPFGWIVKQSKSYPDRIYYFNINTGASTWQFPDLLQSYMTNQEKSLSGLPVLSATSLQSPDCDPPCLGFPDKPENQSGNVENQSGKHENQSREVENQSGVHKNKNASSSKPCFPLNEGRMGVKDVSKKVRSNSLPRYLSQDKSRDVSPAQIPRDKTVNSTKQTQFAGASSRKMDTERRHSINSVGSVNSESKRLSSQDKSHSTMVTSVQSKEAVINQDCGTLKHSNNSMSGRIGESPKLSQVKSPKERILNVSKENIVEAIKELQQVSDILRADLSKTKDFVGLSTPIGRRVPASSTGKDVASVTSRKENEKTKPRVDETCERQYKSKCKISPVKAPKQSVNLDKKLGQSVSKVASTSHIEKNEAPGMKRKIVIQNEDVDKKSNCEVVLPLSKRFKSCTDKSVMKVTANDKAKDKCVKNTDLEKRQIKGSDDGSDKRKVVKQRQSKQNESRKISLKDTKLTNLKPETINNSLQSQTDYDLRVNTSAKSESFNSDDKVRKLKGGFRFDGETNDDDDDDVGDSNNNTELRLFIGEKEKLVSIQSWINNLEDGGFSSDSSSQDCFKQLTTGLFNQSQDSGFHSTLVSPQQKERVSMEIEECLVPKQPLETETQVETFRYEEEDMEIDNVLTEVRSQLKCEPGTGVGCIDIPVESCTTRGDKSSLTELELLVVLDTNVLISNLDMVDDLKDWSIQGLGWVCLYVPWIVLMELDRLKSTVSHGKPCLSSRTQHQARKAISFLKLLFTSKHPRIIGQTAKQMETAKEEFEAEYGNAILFSNDHNLCIKSLVTDIPAFNSKDILSGIENVAAEMKQSKTTVDQISVQLQSPFQQQQKKLQPQQQQQQQQQRTISPVNTVAMETGKFPPEVQNREVQSNTKVVKSGDNSMANGQCMKNLAFHSTQKAPMVAERYTGVLEKLGTLPVISVHKTSSILPSTATSASLSRNANISSTDHSASSQTCVQNVAQPFQKNNGSNQFIPETVTPNSSVKSVPFKSVITTSTCKISKHDACKRNNDKVGDVKCSSQIKASSNVMDKSEKDVANTAKTTVMRGSNINQSEGVSVVIKTGTNNMQTENDVIMKEKDTLKEETTIKSGSDLPTVGSDVRAAAMTAGQKLERIWNEEIHFGFDVVSVPETMVTKLQLLETAVTELNTRESDFVSLCNMCNSFFSRFDIPVSTFDIPEPEPAITVTPVQMLTLYSLTEFRDY</sequence>
<keyword evidence="4" id="KW-1185">Reference proteome</keyword>
<dbReference type="Gene3D" id="2.20.70.10">
    <property type="match status" value="1"/>
</dbReference>
<reference evidence="3" key="1">
    <citation type="submission" date="2022-11" db="EMBL/GenBank/DDBJ databases">
        <title>Centuries of genome instability and evolution in soft-shell clam transmissible cancer (bioRxiv).</title>
        <authorList>
            <person name="Hart S.F.M."/>
            <person name="Yonemitsu M.A."/>
            <person name="Giersch R.M."/>
            <person name="Beal B.F."/>
            <person name="Arriagada G."/>
            <person name="Davis B.W."/>
            <person name="Ostrander E.A."/>
            <person name="Goff S.P."/>
            <person name="Metzger M.J."/>
        </authorList>
    </citation>
    <scope>NUCLEOTIDE SEQUENCE</scope>
    <source>
        <strain evidence="3">MELC-2E11</strain>
        <tissue evidence="3">Siphon/mantle</tissue>
    </source>
</reference>
<organism evidence="3 4">
    <name type="scientific">Mya arenaria</name>
    <name type="common">Soft-shell clam</name>
    <dbReference type="NCBI Taxonomy" id="6604"/>
    <lineage>
        <taxon>Eukaryota</taxon>
        <taxon>Metazoa</taxon>
        <taxon>Spiralia</taxon>
        <taxon>Lophotrochozoa</taxon>
        <taxon>Mollusca</taxon>
        <taxon>Bivalvia</taxon>
        <taxon>Autobranchia</taxon>
        <taxon>Heteroconchia</taxon>
        <taxon>Euheterodonta</taxon>
        <taxon>Imparidentia</taxon>
        <taxon>Neoheterodontei</taxon>
        <taxon>Myida</taxon>
        <taxon>Myoidea</taxon>
        <taxon>Myidae</taxon>
        <taxon>Mya</taxon>
    </lineage>
</organism>
<feature type="compositionally biased region" description="Basic and acidic residues" evidence="1">
    <location>
        <begin position="453"/>
        <end position="466"/>
    </location>
</feature>
<gene>
    <name evidence="3" type="ORF">MAR_033889</name>
</gene>
<dbReference type="PROSITE" id="PS50020">
    <property type="entry name" value="WW_DOMAIN_2"/>
    <property type="match status" value="1"/>
</dbReference>
<protein>
    <submittedName>
        <fullName evidence="3">SWT1-like protein</fullName>
    </submittedName>
</protein>
<dbReference type="Pfam" id="PF13638">
    <property type="entry name" value="PIN_4"/>
    <property type="match status" value="1"/>
</dbReference>
<dbReference type="InterPro" id="IPR001202">
    <property type="entry name" value="WW_dom"/>
</dbReference>